<gene>
    <name evidence="1" type="ORF">K788_00005505</name>
</gene>
<organism evidence="1 2">
    <name type="scientific">Paraburkholderia caribensis MBA4</name>
    <dbReference type="NCBI Taxonomy" id="1323664"/>
    <lineage>
        <taxon>Bacteria</taxon>
        <taxon>Pseudomonadati</taxon>
        <taxon>Pseudomonadota</taxon>
        <taxon>Betaproteobacteria</taxon>
        <taxon>Burkholderiales</taxon>
        <taxon>Burkholderiaceae</taxon>
        <taxon>Paraburkholderia</taxon>
    </lineage>
</organism>
<protein>
    <submittedName>
        <fullName evidence="1">Uncharacterized protein</fullName>
    </submittedName>
</protein>
<accession>A0A0P0RH18</accession>
<dbReference type="KEGG" id="bcai:K788_00005505"/>
<dbReference type="Proteomes" id="UP000019146">
    <property type="component" value="Chromosome 2"/>
</dbReference>
<evidence type="ECO:0000313" key="2">
    <source>
        <dbReference type="Proteomes" id="UP000019146"/>
    </source>
</evidence>
<proteinExistence type="predicted"/>
<name>A0A0P0RH18_9BURK</name>
<dbReference type="AlphaFoldDB" id="A0A0P0RH18"/>
<reference evidence="1 2" key="1">
    <citation type="journal article" date="2014" name="Genome Announc.">
        <title>Draft Genome Sequence of the Haloacid-Degrading Burkholderia caribensis Strain MBA4.</title>
        <authorList>
            <person name="Pan Y."/>
            <person name="Kong K.F."/>
            <person name="Tsang J.S."/>
        </authorList>
    </citation>
    <scope>NUCLEOTIDE SEQUENCE [LARGE SCALE GENOMIC DNA]</scope>
    <source>
        <strain evidence="1 2">MBA4</strain>
    </source>
</reference>
<evidence type="ECO:0000313" key="1">
    <source>
        <dbReference type="EMBL" id="ALL67859.1"/>
    </source>
</evidence>
<sequence length="94" mass="11286">MFGATAWRHRKYFGDERRTRKLWKVFRIFKTLDFAWEPRTVRNKAPRVFDEQTAVTEEIYNGDEFAEQFGRRQVFTDWYCRCAVGKLAASHSLS</sequence>
<dbReference type="EMBL" id="CP012747">
    <property type="protein sequence ID" value="ALL67859.1"/>
    <property type="molecule type" value="Genomic_DNA"/>
</dbReference>